<dbReference type="GO" id="GO:0016020">
    <property type="term" value="C:membrane"/>
    <property type="evidence" value="ECO:0007669"/>
    <property type="project" value="UniProtKB-SubCell"/>
</dbReference>
<dbReference type="EMBL" id="PGGS01000653">
    <property type="protein sequence ID" value="PNH02451.1"/>
    <property type="molecule type" value="Genomic_DNA"/>
</dbReference>
<proteinExistence type="predicted"/>
<evidence type="ECO:0000313" key="9">
    <source>
        <dbReference type="Proteomes" id="UP000236333"/>
    </source>
</evidence>
<keyword evidence="4 6" id="KW-0472">Membrane</keyword>
<dbReference type="PANTHER" id="PTHR11814">
    <property type="entry name" value="SULFATE TRANSPORTER"/>
    <property type="match status" value="1"/>
</dbReference>
<feature type="region of interest" description="Disordered" evidence="5">
    <location>
        <begin position="426"/>
        <end position="449"/>
    </location>
</feature>
<organism evidence="8 9">
    <name type="scientific">Tetrabaena socialis</name>
    <dbReference type="NCBI Taxonomy" id="47790"/>
    <lineage>
        <taxon>Eukaryota</taxon>
        <taxon>Viridiplantae</taxon>
        <taxon>Chlorophyta</taxon>
        <taxon>core chlorophytes</taxon>
        <taxon>Chlorophyceae</taxon>
        <taxon>CS clade</taxon>
        <taxon>Chlamydomonadales</taxon>
        <taxon>Tetrabaenaceae</taxon>
        <taxon>Tetrabaena</taxon>
    </lineage>
</organism>
<feature type="transmembrane region" description="Helical" evidence="6">
    <location>
        <begin position="42"/>
        <end position="61"/>
    </location>
</feature>
<evidence type="ECO:0000313" key="8">
    <source>
        <dbReference type="EMBL" id="PNH02451.1"/>
    </source>
</evidence>
<dbReference type="SUPFAM" id="SSF52091">
    <property type="entry name" value="SpoIIaa-like"/>
    <property type="match status" value="1"/>
</dbReference>
<name>A0A2J7ZQB1_9CHLO</name>
<dbReference type="GO" id="GO:0055085">
    <property type="term" value="P:transmembrane transport"/>
    <property type="evidence" value="ECO:0007669"/>
    <property type="project" value="InterPro"/>
</dbReference>
<dbReference type="PROSITE" id="PS50801">
    <property type="entry name" value="STAS"/>
    <property type="match status" value="1"/>
</dbReference>
<reference evidence="8 9" key="1">
    <citation type="journal article" date="2017" name="Mol. Biol. Evol.">
        <title>The 4-celled Tetrabaena socialis nuclear genome reveals the essential components for genetic control of cell number at the origin of multicellularity in the volvocine lineage.</title>
        <authorList>
            <person name="Featherston J."/>
            <person name="Arakaki Y."/>
            <person name="Hanschen E.R."/>
            <person name="Ferris P.J."/>
            <person name="Michod R.E."/>
            <person name="Olson B.J.S.C."/>
            <person name="Nozaki H."/>
            <person name="Durand P.M."/>
        </authorList>
    </citation>
    <scope>NUCLEOTIDE SEQUENCE [LARGE SCALE GENOMIC DNA]</scope>
    <source>
        <strain evidence="8 9">NIES-571</strain>
    </source>
</reference>
<dbReference type="InterPro" id="IPR011547">
    <property type="entry name" value="SLC26A/SulP_dom"/>
</dbReference>
<dbReference type="InterPro" id="IPR036513">
    <property type="entry name" value="STAS_dom_sf"/>
</dbReference>
<dbReference type="Pfam" id="PF01740">
    <property type="entry name" value="STAS"/>
    <property type="match status" value="1"/>
</dbReference>
<dbReference type="Gene3D" id="3.30.750.24">
    <property type="entry name" value="STAS domain"/>
    <property type="match status" value="1"/>
</dbReference>
<keyword evidence="2 6" id="KW-0812">Transmembrane</keyword>
<dbReference type="InterPro" id="IPR002645">
    <property type="entry name" value="STAS_dom"/>
</dbReference>
<evidence type="ECO:0000256" key="2">
    <source>
        <dbReference type="ARBA" id="ARBA00022692"/>
    </source>
</evidence>
<dbReference type="Proteomes" id="UP000236333">
    <property type="component" value="Unassembled WGS sequence"/>
</dbReference>
<feature type="transmembrane region" description="Helical" evidence="6">
    <location>
        <begin position="378"/>
        <end position="407"/>
    </location>
</feature>
<dbReference type="OrthoDB" id="288203at2759"/>
<accession>A0A2J7ZQB1</accession>
<gene>
    <name evidence="8" type="ORF">TSOC_011605</name>
</gene>
<dbReference type="CDD" id="cd07042">
    <property type="entry name" value="STAS_SulP_like_sulfate_transporter"/>
    <property type="match status" value="1"/>
</dbReference>
<dbReference type="InterPro" id="IPR001902">
    <property type="entry name" value="SLC26A/SulP_fam"/>
</dbReference>
<evidence type="ECO:0000256" key="6">
    <source>
        <dbReference type="SAM" id="Phobius"/>
    </source>
</evidence>
<keyword evidence="9" id="KW-1185">Reference proteome</keyword>
<evidence type="ECO:0000256" key="5">
    <source>
        <dbReference type="SAM" id="MobiDB-lite"/>
    </source>
</evidence>
<feature type="region of interest" description="Disordered" evidence="5">
    <location>
        <begin position="648"/>
        <end position="673"/>
    </location>
</feature>
<dbReference type="Pfam" id="PF00916">
    <property type="entry name" value="Sulfate_transp"/>
    <property type="match status" value="2"/>
</dbReference>
<comment type="caution">
    <text evidence="8">The sequence shown here is derived from an EMBL/GenBank/DDBJ whole genome shotgun (WGS) entry which is preliminary data.</text>
</comment>
<evidence type="ECO:0000259" key="7">
    <source>
        <dbReference type="PROSITE" id="PS50801"/>
    </source>
</evidence>
<feature type="transmembrane region" description="Helical" evidence="6">
    <location>
        <begin position="144"/>
        <end position="165"/>
    </location>
</feature>
<sequence length="690" mass="70299">MGPGRERASPGTSVAGLGRNRMIVRAVASSAITGLIHISDTWLLAGSAALALAVPVALGSISMGRVHTLSPSDASILLSTGTNIKLVDVRSRGESSGDEDAAAPPAAELVKRRCCVQLAACWAEAELAALLRLSYSREELQRDVTSGLVVGVIALALGMALGIASDSTPAAGIYTVIVGGFLVRSHLGATHGPSLALALGCFALIRSWPKEWAKVLPQPVVAIAAGTLALAALQAANPGVELGIETIGSHFGAGAIPQSLPSLHWPEGVTAETIPRLLVPAATIAMLAAIESLLCARVADGMIGDKHDSNTELMSQAYFDVTPAKWVDEVQGVWQLGNRFLATGRQLCYWSYHLKGRIAATYVRDSKKGAGPRNDANLFLVAFSLTVLMDVAVAVAFGMAIALGMFVQDVSATMYVRALPPRSLITPPDHEQLPGPGETGSGGAGDWDPYRRSRRSALATSGVGCGLGGVHDEGEHVEGPQPAARSGAAGLAPLGSGGAGYLSVVPAGVVYVEVLVLNLSRVPVVDVSGLEVLEGAAATLAGVGKRLVLCGLTRQPLRMMARAGFLDQARAAGGGDKGRVGRENVCRSVEAALERAATVVAAKRARRAALAGAGALTTAAAAAAADISNANSSYVVVNGFGNGNGNGNGHGNGVHHELELGPGGAADGPVGDLPSLKEVADAAAAKRSSS</sequence>
<protein>
    <submittedName>
        <fullName evidence="8">Putative sulfate transporter yvdB</fullName>
    </submittedName>
</protein>
<evidence type="ECO:0000256" key="1">
    <source>
        <dbReference type="ARBA" id="ARBA00004141"/>
    </source>
</evidence>
<evidence type="ECO:0000256" key="3">
    <source>
        <dbReference type="ARBA" id="ARBA00022989"/>
    </source>
</evidence>
<dbReference type="AlphaFoldDB" id="A0A2J7ZQB1"/>
<evidence type="ECO:0000256" key="4">
    <source>
        <dbReference type="ARBA" id="ARBA00023136"/>
    </source>
</evidence>
<comment type="subcellular location">
    <subcellularLocation>
        <location evidence="1">Membrane</location>
        <topology evidence="1">Multi-pass membrane protein</topology>
    </subcellularLocation>
</comment>
<feature type="transmembrane region" description="Helical" evidence="6">
    <location>
        <begin position="171"/>
        <end position="204"/>
    </location>
</feature>
<feature type="domain" description="STAS" evidence="7">
    <location>
        <begin position="515"/>
        <end position="596"/>
    </location>
</feature>
<keyword evidence="3 6" id="KW-1133">Transmembrane helix</keyword>